<evidence type="ECO:0000259" key="2">
    <source>
        <dbReference type="Pfam" id="PF07687"/>
    </source>
</evidence>
<dbReference type="SUPFAM" id="SSF53187">
    <property type="entry name" value="Zn-dependent exopeptidases"/>
    <property type="match status" value="1"/>
</dbReference>
<evidence type="ECO:0000313" key="4">
    <source>
        <dbReference type="Proteomes" id="UP000184052"/>
    </source>
</evidence>
<dbReference type="NCBIfam" id="TIGR01891">
    <property type="entry name" value="amidohydrolases"/>
    <property type="match status" value="1"/>
</dbReference>
<dbReference type="Pfam" id="PF01546">
    <property type="entry name" value="Peptidase_M20"/>
    <property type="match status" value="1"/>
</dbReference>
<dbReference type="Pfam" id="PF07687">
    <property type="entry name" value="M20_dimer"/>
    <property type="match status" value="1"/>
</dbReference>
<feature type="domain" description="Peptidase M20 dimerisation" evidence="2">
    <location>
        <begin position="173"/>
        <end position="263"/>
    </location>
</feature>
<comment type="similarity">
    <text evidence="1">Belongs to the peptidase M20A family.</text>
</comment>
<dbReference type="OrthoDB" id="9781032at2"/>
<dbReference type="GO" id="GO:0071713">
    <property type="term" value="F:para-aminobenzoyl-glutamate hydrolase activity"/>
    <property type="evidence" value="ECO:0007669"/>
    <property type="project" value="TreeGrafter"/>
</dbReference>
<dbReference type="GO" id="GO:0046657">
    <property type="term" value="P:folic acid catabolic process"/>
    <property type="evidence" value="ECO:0007669"/>
    <property type="project" value="TreeGrafter"/>
</dbReference>
<evidence type="ECO:0000313" key="3">
    <source>
        <dbReference type="EMBL" id="SHI56139.1"/>
    </source>
</evidence>
<accession>A0A1M6C541</accession>
<dbReference type="FunFam" id="3.30.70.360:FF:000004">
    <property type="entry name" value="Peptidase M20 domain-containing protein 2"/>
    <property type="match status" value="1"/>
</dbReference>
<dbReference type="Gene3D" id="3.40.630.10">
    <property type="entry name" value="Zn peptidases"/>
    <property type="match status" value="1"/>
</dbReference>
<dbReference type="InterPro" id="IPR002933">
    <property type="entry name" value="Peptidase_M20"/>
</dbReference>
<dbReference type="InterPro" id="IPR017144">
    <property type="entry name" value="Xaa-Arg_dipeptidase"/>
</dbReference>
<dbReference type="InterPro" id="IPR036264">
    <property type="entry name" value="Bact_exopeptidase_dim_dom"/>
</dbReference>
<dbReference type="PIRSF" id="PIRSF037226">
    <property type="entry name" value="Amidohydrolase_ACY1L2_prd"/>
    <property type="match status" value="1"/>
</dbReference>
<dbReference type="Proteomes" id="UP000184052">
    <property type="component" value="Unassembled WGS sequence"/>
</dbReference>
<dbReference type="GO" id="GO:0016805">
    <property type="term" value="F:dipeptidase activity"/>
    <property type="evidence" value="ECO:0007669"/>
    <property type="project" value="InterPro"/>
</dbReference>
<evidence type="ECO:0000256" key="1">
    <source>
        <dbReference type="PIRNR" id="PIRNR037226"/>
    </source>
</evidence>
<dbReference type="InterPro" id="IPR011650">
    <property type="entry name" value="Peptidase_M20_dimer"/>
</dbReference>
<organism evidence="3 4">
    <name type="scientific">Dethiosulfatibacter aminovorans DSM 17477</name>
    <dbReference type="NCBI Taxonomy" id="1121476"/>
    <lineage>
        <taxon>Bacteria</taxon>
        <taxon>Bacillati</taxon>
        <taxon>Bacillota</taxon>
        <taxon>Tissierellia</taxon>
        <taxon>Dethiosulfatibacter</taxon>
    </lineage>
</organism>
<dbReference type="PANTHER" id="PTHR30575:SF0">
    <property type="entry name" value="XAA-ARG DIPEPTIDASE"/>
    <property type="match status" value="1"/>
</dbReference>
<dbReference type="AlphaFoldDB" id="A0A1M6C541"/>
<dbReference type="PANTHER" id="PTHR30575">
    <property type="entry name" value="PEPTIDASE M20"/>
    <property type="match status" value="1"/>
</dbReference>
<sequence length="390" mass="43522">MNNRELEKLVYESIDREKGKAHALNEYIFKNPELPYKEFLAAKKYVEMLRLEGIEVEENYMGVETSFKAVIREDESSDIKIGILAEYDALPEIGHACGHSASGALSFLAALGLYRIKDSLKGNIYLIGTPAEEFNGMKTDLANSGEYDDFSFVVMIHMYDKNQPYSKFTALDGYAFEFKGKPSHAAAAPWEGKNAVNGMTLFMHALDMMRQQLRDGSRVHGMITSGGSSANTIPDQAECMYMFRYKEKQYLDEIMKMVMDAAEGCAKATQTELNIKSPGRALADLKTTPQTNDLIVEIYEELGVEVDRSPVESLGSSDIGNLSYVCPAFHPMISVSDSPVAPHTKEFAECMMSDKTKWAIEKGAKTISALIIRSICDESIIQRMKEDFNS</sequence>
<name>A0A1M6C541_9FIRM</name>
<keyword evidence="4" id="KW-1185">Reference proteome</keyword>
<dbReference type="Gene3D" id="3.30.70.360">
    <property type="match status" value="1"/>
</dbReference>
<dbReference type="InterPro" id="IPR052030">
    <property type="entry name" value="Peptidase_M20/M20A_hydrolases"/>
</dbReference>
<dbReference type="EMBL" id="FQZL01000005">
    <property type="protein sequence ID" value="SHI56139.1"/>
    <property type="molecule type" value="Genomic_DNA"/>
</dbReference>
<reference evidence="3 4" key="1">
    <citation type="submission" date="2016-11" db="EMBL/GenBank/DDBJ databases">
        <authorList>
            <person name="Jaros S."/>
            <person name="Januszkiewicz K."/>
            <person name="Wedrychowicz H."/>
        </authorList>
    </citation>
    <scope>NUCLEOTIDE SEQUENCE [LARGE SCALE GENOMIC DNA]</scope>
    <source>
        <strain evidence="3 4">DSM 17477</strain>
    </source>
</reference>
<dbReference type="STRING" id="1121476.SAMN02745751_00585"/>
<keyword evidence="3" id="KW-0378">Hydrolase</keyword>
<dbReference type="RefSeq" id="WP_073046857.1">
    <property type="nucleotide sequence ID" value="NZ_FQZL01000005.1"/>
</dbReference>
<dbReference type="InterPro" id="IPR017439">
    <property type="entry name" value="Amidohydrolase"/>
</dbReference>
<protein>
    <recommendedName>
        <fullName evidence="1">Peptidase M20 domain-containing protein 2</fullName>
    </recommendedName>
</protein>
<dbReference type="GO" id="GO:0005737">
    <property type="term" value="C:cytoplasm"/>
    <property type="evidence" value="ECO:0007669"/>
    <property type="project" value="TreeGrafter"/>
</dbReference>
<proteinExistence type="inferred from homology"/>
<dbReference type="SUPFAM" id="SSF55031">
    <property type="entry name" value="Bacterial exopeptidase dimerisation domain"/>
    <property type="match status" value="1"/>
</dbReference>
<gene>
    <name evidence="3" type="ORF">SAMN02745751_00585</name>
</gene>